<dbReference type="EMBL" id="WNKY01000020">
    <property type="protein sequence ID" value="MTV39527.1"/>
    <property type="molecule type" value="Genomic_DNA"/>
</dbReference>
<feature type="domain" description="Carbohydrate esterase 2 N-terminal" evidence="3">
    <location>
        <begin position="38"/>
        <end position="138"/>
    </location>
</feature>
<dbReference type="SUPFAM" id="SSF52266">
    <property type="entry name" value="SGNH hydrolase"/>
    <property type="match status" value="1"/>
</dbReference>
<dbReference type="Gene3D" id="3.40.50.1110">
    <property type="entry name" value="SGNH hydrolase"/>
    <property type="match status" value="1"/>
</dbReference>
<dbReference type="InterPro" id="IPR013830">
    <property type="entry name" value="SGNH_hydro"/>
</dbReference>
<dbReference type="GO" id="GO:0052689">
    <property type="term" value="F:carboxylic ester hydrolase activity"/>
    <property type="evidence" value="ECO:0007669"/>
    <property type="project" value="InterPro"/>
</dbReference>
<dbReference type="Gene3D" id="2.60.120.260">
    <property type="entry name" value="Galactose-binding domain-like"/>
    <property type="match status" value="1"/>
</dbReference>
<dbReference type="PANTHER" id="PTHR37834">
    <property type="entry name" value="GDSL-LIKE LIPASE/ACYLHYDROLASE DOMAIN PROTEIN (AFU_ORTHOLOGUE AFUA_2G00620)"/>
    <property type="match status" value="1"/>
</dbReference>
<dbReference type="PANTHER" id="PTHR37834:SF2">
    <property type="entry name" value="ESTERASE, SGNH HYDROLASE-TYPE"/>
    <property type="match status" value="1"/>
</dbReference>
<comment type="caution">
    <text evidence="4">The sequence shown here is derived from an EMBL/GenBank/DDBJ whole genome shotgun (WGS) entry which is preliminary data.</text>
</comment>
<gene>
    <name evidence="4" type="ORF">GM676_18340</name>
</gene>
<protein>
    <submittedName>
        <fullName evidence="4">GDSL family lipase</fullName>
    </submittedName>
</protein>
<reference evidence="4 5" key="1">
    <citation type="submission" date="2019-11" db="EMBL/GenBank/DDBJ databases">
        <title>Type strains purchased from KCTC, JCM and DSMZ.</title>
        <authorList>
            <person name="Lu H."/>
        </authorList>
    </citation>
    <scope>NUCLEOTIDE SEQUENCE [LARGE SCALE GENOMIC DNA]</scope>
    <source>
        <strain evidence="4 5">KCTC 22382</strain>
    </source>
</reference>
<accession>A0A6L6PLP7</accession>
<dbReference type="InterPro" id="IPR037461">
    <property type="entry name" value="CtCE2-like_dom"/>
</dbReference>
<sequence>MIALLGALIASSAMAEEARVAAISAAPGNLTTLPASIAGRVLKDPAKGYQYQWPGIYFDAAFEGKQVYFNVGPGNVILRVLVDSVEKAKLVKPAAGWYQVDGLNNTAHTIRVEVISESQAGPNIFGGFALDNSGKVLPLSRRARQIEFIGDSHTVSYGNTSASRDCSEEQVWATTDTSQGFGAITARHYGADYRVQAISGRGVVRNYNGFAADTLPAAYPYILFNKADRDTSPDWRPQLIVIALGTNDFSTPLNPGEKWKTREALQADYVTGYVDFVRSLRAGNPDAYFILWATDGANGEIQAEVGKVVAKLKAGGEDRVHFMPVNKLTFGGCHWHPSVADDRTIANGLTTFVDAHPELWTARKTSQ</sequence>
<dbReference type="Proteomes" id="UP000475582">
    <property type="component" value="Unassembled WGS sequence"/>
</dbReference>
<proteinExistence type="predicted"/>
<feature type="chain" id="PRO_5026706228" evidence="1">
    <location>
        <begin position="16"/>
        <end position="367"/>
    </location>
</feature>
<evidence type="ECO:0000313" key="5">
    <source>
        <dbReference type="Proteomes" id="UP000475582"/>
    </source>
</evidence>
<keyword evidence="1" id="KW-0732">Signal</keyword>
<dbReference type="CDD" id="cd01831">
    <property type="entry name" value="Endoglucanase_E_like"/>
    <property type="match status" value="1"/>
</dbReference>
<feature type="signal peptide" evidence="1">
    <location>
        <begin position="1"/>
        <end position="15"/>
    </location>
</feature>
<evidence type="ECO:0000259" key="2">
    <source>
        <dbReference type="Pfam" id="PF13472"/>
    </source>
</evidence>
<dbReference type="InterPro" id="IPR040794">
    <property type="entry name" value="CE2_N"/>
</dbReference>
<dbReference type="Pfam" id="PF13472">
    <property type="entry name" value="Lipase_GDSL_2"/>
    <property type="match status" value="1"/>
</dbReference>
<dbReference type="AlphaFoldDB" id="A0A6L6PLP7"/>
<dbReference type="OrthoDB" id="9801375at2"/>
<dbReference type="InterPro" id="IPR036514">
    <property type="entry name" value="SGNH_hydro_sf"/>
</dbReference>
<evidence type="ECO:0000313" key="4">
    <source>
        <dbReference type="EMBL" id="MTV39527.1"/>
    </source>
</evidence>
<name>A0A6L6PLP7_9BURK</name>
<keyword evidence="5" id="KW-1185">Reference proteome</keyword>
<organism evidence="4 5">
    <name type="scientific">Duganella radicis</name>
    <dbReference type="NCBI Taxonomy" id="551988"/>
    <lineage>
        <taxon>Bacteria</taxon>
        <taxon>Pseudomonadati</taxon>
        <taxon>Pseudomonadota</taxon>
        <taxon>Betaproteobacteria</taxon>
        <taxon>Burkholderiales</taxon>
        <taxon>Oxalobacteraceae</taxon>
        <taxon>Telluria group</taxon>
        <taxon>Duganella</taxon>
    </lineage>
</organism>
<feature type="domain" description="SGNH hydrolase-type esterase" evidence="2">
    <location>
        <begin position="148"/>
        <end position="331"/>
    </location>
</feature>
<dbReference type="InterPro" id="IPR052762">
    <property type="entry name" value="PCW_deacetylase/CE"/>
</dbReference>
<evidence type="ECO:0000256" key="1">
    <source>
        <dbReference type="SAM" id="SignalP"/>
    </source>
</evidence>
<dbReference type="Pfam" id="PF17996">
    <property type="entry name" value="CE2_N"/>
    <property type="match status" value="1"/>
</dbReference>
<evidence type="ECO:0000259" key="3">
    <source>
        <dbReference type="Pfam" id="PF17996"/>
    </source>
</evidence>